<sequence>MTLIDLLFSQDFLANAPDAFYDFFPAVVLFGVLGVLLIIGVPIAFAIGIAALLTVFIDFPIEQVTILVSQKLANGLDNFGLLALPFFIVAGNLMNRGGLASRLINFAMIFGGRLPGSLSHVNVMANMLFGSLSGSAAASAAAVGGIMKPLQEKHKYPMDFSTAVNVASCPSGLLIPPSNILILFALVSSTSVQYLFIAGYIPGILMGLSVMLGIFLLGKRYNIPREKIISTEKKRKVIWDAIPSLTLVIIIMGGILGGIFTATEASAIAVVYALILGFAYRELKMSDMFPVLVDSVITTSIVLLMVATSSAMSWAMANADIPTYIAEFVLETSTNPIMVILLMNLILLVVGTFMDMTPAVLIFTPIFLPIAITLGIDPIHFGIILVFNLCIGICTPPVGTALFVGCSVTGSKLGAVVPKLAPLFVLMVITLTIVTLFPSLSLWLPELAGYKPQ</sequence>
<feature type="transmembrane region" description="Helical" evidence="7">
    <location>
        <begin position="359"/>
        <end position="376"/>
    </location>
</feature>
<feature type="transmembrane region" description="Helical" evidence="7">
    <location>
        <begin position="23"/>
        <end position="56"/>
    </location>
</feature>
<evidence type="ECO:0000313" key="13">
    <source>
        <dbReference type="Proteomes" id="UP000236547"/>
    </source>
</evidence>
<dbReference type="InterPro" id="IPR004681">
    <property type="entry name" value="TRAP_DctM"/>
</dbReference>
<dbReference type="PANTHER" id="PTHR33362">
    <property type="entry name" value="SIALIC ACID TRAP TRANSPORTER PERMEASE PROTEIN SIAT-RELATED"/>
    <property type="match status" value="1"/>
</dbReference>
<evidence type="ECO:0000313" key="12">
    <source>
        <dbReference type="Proteomes" id="UP000236449"/>
    </source>
</evidence>
<evidence type="ECO:0000313" key="11">
    <source>
        <dbReference type="EMBL" id="RAS62109.1"/>
    </source>
</evidence>
<dbReference type="AlphaFoldDB" id="A0A2J8I8A5"/>
<dbReference type="GeneID" id="94027147"/>
<feature type="transmembrane region" description="Helical" evidence="7">
    <location>
        <begin position="295"/>
        <end position="317"/>
    </location>
</feature>
<dbReference type="OrthoDB" id="8627919at2"/>
<evidence type="ECO:0000313" key="14">
    <source>
        <dbReference type="Proteomes" id="UP000248729"/>
    </source>
</evidence>
<evidence type="ECO:0000256" key="2">
    <source>
        <dbReference type="ARBA" id="ARBA00022475"/>
    </source>
</evidence>
<feature type="domain" description="TRAP C4-dicarboxylate transport system permease DctM subunit" evidence="8">
    <location>
        <begin position="30"/>
        <end position="439"/>
    </location>
</feature>
<dbReference type="Proteomes" id="UP000236449">
    <property type="component" value="Unassembled WGS sequence"/>
</dbReference>
<name>A0A2J8I8A5_VIBDI</name>
<dbReference type="GO" id="GO:0005886">
    <property type="term" value="C:plasma membrane"/>
    <property type="evidence" value="ECO:0007669"/>
    <property type="project" value="UniProtKB-SubCell"/>
</dbReference>
<keyword evidence="7" id="KW-0813">Transport</keyword>
<dbReference type="InterPro" id="IPR010656">
    <property type="entry name" value="DctM"/>
</dbReference>
<feature type="transmembrane region" description="Helical" evidence="7">
    <location>
        <begin position="420"/>
        <end position="444"/>
    </location>
</feature>
<keyword evidence="13" id="KW-1185">Reference proteome</keyword>
<comment type="similarity">
    <text evidence="7">Belongs to the TRAP transporter large permease family.</text>
</comment>
<feature type="transmembrane region" description="Helical" evidence="7">
    <location>
        <begin position="164"/>
        <end position="188"/>
    </location>
</feature>
<dbReference type="RefSeq" id="WP_081878707.1">
    <property type="nucleotide sequence ID" value="NZ_CBCRWT010000047.1"/>
</dbReference>
<feature type="transmembrane region" description="Helical" evidence="7">
    <location>
        <begin position="265"/>
        <end position="283"/>
    </location>
</feature>
<protein>
    <recommendedName>
        <fullName evidence="7">TRAP transporter large permease protein</fullName>
    </recommendedName>
</protein>
<feature type="transmembrane region" description="Helical" evidence="7">
    <location>
        <begin position="123"/>
        <end position="143"/>
    </location>
</feature>
<dbReference type="EMBL" id="POSM01000031">
    <property type="protein sequence ID" value="PNH99298.1"/>
    <property type="molecule type" value="Genomic_DNA"/>
</dbReference>
<feature type="transmembrane region" description="Helical" evidence="7">
    <location>
        <begin position="382"/>
        <end position="408"/>
    </location>
</feature>
<keyword evidence="2" id="KW-1003">Cell membrane</keyword>
<evidence type="ECO:0000256" key="4">
    <source>
        <dbReference type="ARBA" id="ARBA00022692"/>
    </source>
</evidence>
<evidence type="ECO:0000256" key="5">
    <source>
        <dbReference type="ARBA" id="ARBA00022989"/>
    </source>
</evidence>
<feature type="transmembrane region" description="Helical" evidence="7">
    <location>
        <begin position="237"/>
        <end position="259"/>
    </location>
</feature>
<feature type="transmembrane region" description="Helical" evidence="7">
    <location>
        <begin position="76"/>
        <end position="94"/>
    </location>
</feature>
<feature type="transmembrane region" description="Helical" evidence="7">
    <location>
        <begin position="194"/>
        <end position="217"/>
    </location>
</feature>
<accession>A0A2J8I8A5</accession>
<keyword evidence="6 7" id="KW-0472">Membrane</keyword>
<proteinExistence type="inferred from homology"/>
<evidence type="ECO:0000256" key="6">
    <source>
        <dbReference type="ARBA" id="ARBA00023136"/>
    </source>
</evidence>
<gene>
    <name evidence="10" type="ORF">C1N32_01620</name>
    <name evidence="9" type="ORF">C1O25_17605</name>
    <name evidence="11" type="ORF">DET48_11539</name>
</gene>
<dbReference type="NCBIfam" id="TIGR00786">
    <property type="entry name" value="dctM"/>
    <property type="match status" value="1"/>
</dbReference>
<dbReference type="PANTHER" id="PTHR33362:SF2">
    <property type="entry name" value="TRAP TRANSPORTER LARGE PERMEASE PROTEIN"/>
    <property type="match status" value="1"/>
</dbReference>
<dbReference type="EMBL" id="QLTR01000015">
    <property type="protein sequence ID" value="RAS62109.1"/>
    <property type="molecule type" value="Genomic_DNA"/>
</dbReference>
<keyword evidence="4 7" id="KW-0812">Transmembrane</keyword>
<comment type="caution">
    <text evidence="10">The sequence shown here is derived from an EMBL/GenBank/DDBJ whole genome shotgun (WGS) entry which is preliminary data.</text>
</comment>
<reference evidence="12 13" key="1">
    <citation type="submission" date="2018-01" db="EMBL/GenBank/DDBJ databases">
        <title>Draft genome sequences of six Vibrio diazotrophicus strains isolated from deep-sea sediments of the Baltic Sea.</title>
        <authorList>
            <person name="Castillo D."/>
            <person name="Vandieken V."/>
            <person name="Chiang O."/>
            <person name="Middelboe M."/>
        </authorList>
    </citation>
    <scope>NUCLEOTIDE SEQUENCE [LARGE SCALE GENOMIC DNA]</scope>
    <source>
        <strain evidence="10 12">60.27F</strain>
        <strain evidence="9 13">65.10M</strain>
    </source>
</reference>
<keyword evidence="3 7" id="KW-0997">Cell inner membrane</keyword>
<dbReference type="Pfam" id="PF06808">
    <property type="entry name" value="DctM"/>
    <property type="match status" value="1"/>
</dbReference>
<evidence type="ECO:0000313" key="10">
    <source>
        <dbReference type="EMBL" id="PNI06731.1"/>
    </source>
</evidence>
<evidence type="ECO:0000256" key="7">
    <source>
        <dbReference type="RuleBase" id="RU369079"/>
    </source>
</evidence>
<evidence type="ECO:0000256" key="3">
    <source>
        <dbReference type="ARBA" id="ARBA00022519"/>
    </source>
</evidence>
<dbReference type="EMBL" id="POSK01000001">
    <property type="protein sequence ID" value="PNI06731.1"/>
    <property type="molecule type" value="Genomic_DNA"/>
</dbReference>
<comment type="function">
    <text evidence="7">Part of the tripartite ATP-independent periplasmic (TRAP) transport system.</text>
</comment>
<reference evidence="11 14" key="2">
    <citation type="submission" date="2018-06" db="EMBL/GenBank/DDBJ databases">
        <title>Freshwater and sediment microbial communities from various areas in North America, analyzing microbe dynamics in response to fracking.</title>
        <authorList>
            <person name="Lamendella R."/>
        </authorList>
    </citation>
    <scope>NUCLEOTIDE SEQUENCE [LARGE SCALE GENOMIC DNA]</scope>
    <source>
        <strain evidence="11 14">99A</strain>
    </source>
</reference>
<keyword evidence="5 7" id="KW-1133">Transmembrane helix</keyword>
<dbReference type="GO" id="GO:0022857">
    <property type="term" value="F:transmembrane transporter activity"/>
    <property type="evidence" value="ECO:0007669"/>
    <property type="project" value="UniProtKB-UniRule"/>
</dbReference>
<evidence type="ECO:0000259" key="8">
    <source>
        <dbReference type="Pfam" id="PF06808"/>
    </source>
</evidence>
<comment type="subcellular location">
    <subcellularLocation>
        <location evidence="1 7">Cell inner membrane</location>
        <topology evidence="1 7">Multi-pass membrane protein</topology>
    </subcellularLocation>
</comment>
<dbReference type="Proteomes" id="UP000236547">
    <property type="component" value="Unassembled WGS sequence"/>
</dbReference>
<evidence type="ECO:0000256" key="1">
    <source>
        <dbReference type="ARBA" id="ARBA00004429"/>
    </source>
</evidence>
<dbReference type="PIRSF" id="PIRSF006066">
    <property type="entry name" value="HI0050"/>
    <property type="match status" value="1"/>
</dbReference>
<organism evidence="10 12">
    <name type="scientific">Vibrio diazotrophicus</name>
    <dbReference type="NCBI Taxonomy" id="685"/>
    <lineage>
        <taxon>Bacteria</taxon>
        <taxon>Pseudomonadati</taxon>
        <taxon>Pseudomonadota</taxon>
        <taxon>Gammaproteobacteria</taxon>
        <taxon>Vibrionales</taxon>
        <taxon>Vibrionaceae</taxon>
        <taxon>Vibrio</taxon>
    </lineage>
</organism>
<evidence type="ECO:0000313" key="9">
    <source>
        <dbReference type="EMBL" id="PNH99298.1"/>
    </source>
</evidence>
<feature type="transmembrane region" description="Helical" evidence="7">
    <location>
        <begin position="337"/>
        <end position="354"/>
    </location>
</feature>
<comment type="subunit">
    <text evidence="7">The complex comprises the extracytoplasmic solute receptor protein and the two transmembrane proteins.</text>
</comment>
<dbReference type="Proteomes" id="UP000248729">
    <property type="component" value="Unassembled WGS sequence"/>
</dbReference>